<keyword evidence="1" id="KW-0645">Protease</keyword>
<dbReference type="AlphaFoldDB" id="A0AAW9A959"/>
<accession>A0AAW9A959</accession>
<keyword evidence="1" id="KW-0031">Aminopeptidase</keyword>
<dbReference type="RefSeq" id="WP_283733104.1">
    <property type="nucleotide sequence ID" value="NZ_CP125968.1"/>
</dbReference>
<keyword evidence="1" id="KW-0378">Hydrolase</keyword>
<name>A0AAW9A959_9BACL</name>
<evidence type="ECO:0000313" key="2">
    <source>
        <dbReference type="Proteomes" id="UP001271648"/>
    </source>
</evidence>
<proteinExistence type="predicted"/>
<sequence length="284" mass="33071">MRIENNIPSFIDFWGAGEDKTFAELEAYLNEHERVYANYFPIHCPRTEERLQAALKKYNEKFYDIRSISESLPAILQEMTAVYQKKYNLDVEMSYKMLVGTFGSNAFVTRDNRREIYFAVEKLSPEHDHLKVIAAHEIGHVTHFSMATRQGMDWSTVDWMHGLTTLFTEGAATYLSKQTVPGLSEPIYFTYDDDGEPWVKCYEENKAEVKRRFLDDALIGEWDMAKEKEWFRLSGGSYFGHNRIGYLLGTDYVEHLVNRLGEDSALTFWNGNDLKEDIISYLRG</sequence>
<dbReference type="GO" id="GO:0004177">
    <property type="term" value="F:aminopeptidase activity"/>
    <property type="evidence" value="ECO:0007669"/>
    <property type="project" value="UniProtKB-KW"/>
</dbReference>
<gene>
    <name evidence="1" type="ORF">QTL97_05800</name>
</gene>
<organism evidence="1 2">
    <name type="scientific">Sporosarcina thermotolerans</name>
    <dbReference type="NCBI Taxonomy" id="633404"/>
    <lineage>
        <taxon>Bacteria</taxon>
        <taxon>Bacillati</taxon>
        <taxon>Bacillota</taxon>
        <taxon>Bacilli</taxon>
        <taxon>Bacillales</taxon>
        <taxon>Caryophanaceae</taxon>
        <taxon>Sporosarcina</taxon>
    </lineage>
</organism>
<evidence type="ECO:0000313" key="1">
    <source>
        <dbReference type="EMBL" id="MDW0116440.1"/>
    </source>
</evidence>
<reference evidence="1 2" key="1">
    <citation type="submission" date="2023-06" db="EMBL/GenBank/DDBJ databases">
        <title>Sporosarcina sp. nov., isolated from Korean traditional fermented seafood 'Jeotgal'.</title>
        <authorList>
            <person name="Yang A.I."/>
            <person name="Shin N.-R."/>
        </authorList>
    </citation>
    <scope>NUCLEOTIDE SEQUENCE [LARGE SCALE GENOMIC DNA]</scope>
    <source>
        <strain evidence="1 2">KCTC43456</strain>
    </source>
</reference>
<dbReference type="EMBL" id="JAUBDJ010000002">
    <property type="protein sequence ID" value="MDW0116440.1"/>
    <property type="molecule type" value="Genomic_DNA"/>
</dbReference>
<comment type="caution">
    <text evidence="1">The sequence shown here is derived from an EMBL/GenBank/DDBJ whole genome shotgun (WGS) entry which is preliminary data.</text>
</comment>
<protein>
    <submittedName>
        <fullName evidence="1">Aminopeptidase</fullName>
    </submittedName>
</protein>
<keyword evidence="2" id="KW-1185">Reference proteome</keyword>
<dbReference type="Proteomes" id="UP001271648">
    <property type="component" value="Unassembled WGS sequence"/>
</dbReference>